<dbReference type="GO" id="GO:0005794">
    <property type="term" value="C:Golgi apparatus"/>
    <property type="evidence" value="ECO:0007669"/>
    <property type="project" value="UniProtKB-SubCell"/>
</dbReference>
<dbReference type="GO" id="GO:0016020">
    <property type="term" value="C:membrane"/>
    <property type="evidence" value="ECO:0007669"/>
    <property type="project" value="UniProtKB-SubCell"/>
</dbReference>
<dbReference type="PANTHER" id="PTHR21425:SF2">
    <property type="entry name" value="PROTEIN C1ORF43"/>
    <property type="match status" value="1"/>
</dbReference>
<protein>
    <submittedName>
        <fullName evidence="11">Uncharacterized protein</fullName>
    </submittedName>
</protein>
<proteinExistence type="predicted"/>
<dbReference type="VEuPathDB" id="VectorBase:LDEU003959"/>
<evidence type="ECO:0000256" key="3">
    <source>
        <dbReference type="ARBA" id="ARBA00004173"/>
    </source>
</evidence>
<evidence type="ECO:0000313" key="11">
    <source>
        <dbReference type="EMBL" id="RWS28081.1"/>
    </source>
</evidence>
<dbReference type="OrthoDB" id="5960253at2759"/>
<evidence type="ECO:0000256" key="7">
    <source>
        <dbReference type="ARBA" id="ARBA00023034"/>
    </source>
</evidence>
<evidence type="ECO:0000256" key="4">
    <source>
        <dbReference type="ARBA" id="ARBA00004555"/>
    </source>
</evidence>
<comment type="function">
    <text evidence="1">General regulator of phagocytosis. Required to uptake Gram negative bacterium by macrophages.</text>
</comment>
<dbReference type="Proteomes" id="UP000288716">
    <property type="component" value="Unassembled WGS sequence"/>
</dbReference>
<dbReference type="GO" id="GO:0005739">
    <property type="term" value="C:mitochondrion"/>
    <property type="evidence" value="ECO:0007669"/>
    <property type="project" value="UniProtKB-SubCell"/>
</dbReference>
<dbReference type="PANTHER" id="PTHR21425">
    <property type="entry name" value="NICE-3"/>
    <property type="match status" value="1"/>
</dbReference>
<dbReference type="STRING" id="299467.A0A443SKM8"/>
<reference evidence="11 12" key="1">
    <citation type="journal article" date="2018" name="Gigascience">
        <title>Genomes of trombidid mites reveal novel predicted allergens and laterally-transferred genes associated with secondary metabolism.</title>
        <authorList>
            <person name="Dong X."/>
            <person name="Chaisiri K."/>
            <person name="Xia D."/>
            <person name="Armstrong S.D."/>
            <person name="Fang Y."/>
            <person name="Donnelly M.J."/>
            <person name="Kadowaki T."/>
            <person name="McGarry J.W."/>
            <person name="Darby A.C."/>
            <person name="Makepeace B.L."/>
        </authorList>
    </citation>
    <scope>NUCLEOTIDE SEQUENCE [LARGE SCALE GENOMIC DNA]</scope>
    <source>
        <strain evidence="11">UoL-UT</strain>
    </source>
</reference>
<evidence type="ECO:0000256" key="5">
    <source>
        <dbReference type="ARBA" id="ARBA00022692"/>
    </source>
</evidence>
<evidence type="ECO:0000256" key="6">
    <source>
        <dbReference type="ARBA" id="ARBA00022989"/>
    </source>
</evidence>
<dbReference type="InterPro" id="IPR010876">
    <property type="entry name" value="C1orf43"/>
</dbReference>
<evidence type="ECO:0000256" key="9">
    <source>
        <dbReference type="ARBA" id="ARBA00023136"/>
    </source>
</evidence>
<name>A0A443SKM8_9ACAR</name>
<gene>
    <name evidence="11" type="ORF">B4U80_04245</name>
</gene>
<evidence type="ECO:0000256" key="1">
    <source>
        <dbReference type="ARBA" id="ARBA00002620"/>
    </source>
</evidence>
<dbReference type="AlphaFoldDB" id="A0A443SKM8"/>
<evidence type="ECO:0000256" key="2">
    <source>
        <dbReference type="ARBA" id="ARBA00004167"/>
    </source>
</evidence>
<keyword evidence="7" id="KW-0333">Golgi apparatus</keyword>
<organism evidence="11 12">
    <name type="scientific">Leptotrombidium deliense</name>
    <dbReference type="NCBI Taxonomy" id="299467"/>
    <lineage>
        <taxon>Eukaryota</taxon>
        <taxon>Metazoa</taxon>
        <taxon>Ecdysozoa</taxon>
        <taxon>Arthropoda</taxon>
        <taxon>Chelicerata</taxon>
        <taxon>Arachnida</taxon>
        <taxon>Acari</taxon>
        <taxon>Acariformes</taxon>
        <taxon>Trombidiformes</taxon>
        <taxon>Prostigmata</taxon>
        <taxon>Anystina</taxon>
        <taxon>Parasitengona</taxon>
        <taxon>Trombiculoidea</taxon>
        <taxon>Trombiculidae</taxon>
        <taxon>Leptotrombidium</taxon>
    </lineage>
</organism>
<accession>A0A443SKM8</accession>
<keyword evidence="9 10" id="KW-0472">Membrane</keyword>
<keyword evidence="6 10" id="KW-1133">Transmembrane helix</keyword>
<comment type="subcellular location">
    <subcellularLocation>
        <location evidence="4">Golgi apparatus</location>
    </subcellularLocation>
    <subcellularLocation>
        <location evidence="2">Membrane</location>
        <topology evidence="2">Single-pass membrane protein</topology>
    </subcellularLocation>
    <subcellularLocation>
        <location evidence="3">Mitochondrion</location>
    </subcellularLocation>
</comment>
<evidence type="ECO:0000256" key="8">
    <source>
        <dbReference type="ARBA" id="ARBA00023128"/>
    </source>
</evidence>
<comment type="caution">
    <text evidence="11">The sequence shown here is derived from an EMBL/GenBank/DDBJ whole genome shotgun (WGS) entry which is preliminary data.</text>
</comment>
<evidence type="ECO:0000313" key="12">
    <source>
        <dbReference type="Proteomes" id="UP000288716"/>
    </source>
</evidence>
<dbReference type="Pfam" id="PF07406">
    <property type="entry name" value="NICE-3"/>
    <property type="match status" value="1"/>
</dbReference>
<keyword evidence="5 10" id="KW-0812">Transmembrane</keyword>
<evidence type="ECO:0000256" key="10">
    <source>
        <dbReference type="SAM" id="Phobius"/>
    </source>
</evidence>
<feature type="transmembrane region" description="Helical" evidence="10">
    <location>
        <begin position="6"/>
        <end position="28"/>
    </location>
</feature>
<sequence length="235" mass="27226">MTNELSGVAVIIVIAIGFLTFVLLFIFGKRQIMRFALKTRRGPHFPIGFESPKHLKREIERRFEVVANTKQEPQLIHNIVDEKDLEETNHIYRMKAIDALQVLETTIVDSTNDASKKRPKGQDLRFYLMKLVKEGEPLNGCETKLIHQFVDAYNHARHEPLPLFCESEYNEYMNLLCRLKDHVISRRSKKYSNPSTPQHNTKNTQVTLNGRTTVTFVNSEMIPLNNEKETNETSV</sequence>
<keyword evidence="12" id="KW-1185">Reference proteome</keyword>
<keyword evidence="8" id="KW-0496">Mitochondrion</keyword>
<dbReference type="EMBL" id="NCKV01001601">
    <property type="protein sequence ID" value="RWS28081.1"/>
    <property type="molecule type" value="Genomic_DNA"/>
</dbReference>